<dbReference type="SUPFAM" id="SSF89796">
    <property type="entry name" value="CoA-transferase family III (CaiB/BaiF)"/>
    <property type="match status" value="1"/>
</dbReference>
<dbReference type="Gene3D" id="3.30.1540.10">
    <property type="entry name" value="formyl-coa transferase, domain 3"/>
    <property type="match status" value="1"/>
</dbReference>
<keyword evidence="2" id="KW-1185">Reference proteome</keyword>
<evidence type="ECO:0000313" key="2">
    <source>
        <dbReference type="Proteomes" id="UP000270219"/>
    </source>
</evidence>
<dbReference type="RefSeq" id="WP_121522063.1">
    <property type="nucleotide sequence ID" value="NZ_RCHR01000002.1"/>
</dbReference>
<name>A0A498DK08_9BACI</name>
<dbReference type="InterPro" id="IPR003673">
    <property type="entry name" value="CoA-Trfase_fam_III"/>
</dbReference>
<protein>
    <submittedName>
        <fullName evidence="1">CoA transferase</fullName>
    </submittedName>
</protein>
<dbReference type="PANTHER" id="PTHR48228">
    <property type="entry name" value="SUCCINYL-COA--D-CITRAMALATE COA-TRANSFERASE"/>
    <property type="match status" value="1"/>
</dbReference>
<gene>
    <name evidence="1" type="ORF">D8M04_06320</name>
</gene>
<organism evidence="1 2">
    <name type="scientific">Oceanobacillus piezotolerans</name>
    <dbReference type="NCBI Taxonomy" id="2448030"/>
    <lineage>
        <taxon>Bacteria</taxon>
        <taxon>Bacillati</taxon>
        <taxon>Bacillota</taxon>
        <taxon>Bacilli</taxon>
        <taxon>Bacillales</taxon>
        <taxon>Bacillaceae</taxon>
        <taxon>Oceanobacillus</taxon>
    </lineage>
</organism>
<dbReference type="Proteomes" id="UP000270219">
    <property type="component" value="Unassembled WGS sequence"/>
</dbReference>
<evidence type="ECO:0000313" key="1">
    <source>
        <dbReference type="EMBL" id="RLL46812.1"/>
    </source>
</evidence>
<comment type="caution">
    <text evidence="1">The sequence shown here is derived from an EMBL/GenBank/DDBJ whole genome shotgun (WGS) entry which is preliminary data.</text>
</comment>
<proteinExistence type="predicted"/>
<dbReference type="InterPro" id="IPR050509">
    <property type="entry name" value="CoA-transferase_III"/>
</dbReference>
<accession>A0A498DK08</accession>
<dbReference type="PANTHER" id="PTHR48228:SF5">
    <property type="entry name" value="ALPHA-METHYLACYL-COA RACEMASE"/>
    <property type="match status" value="1"/>
</dbReference>
<reference evidence="1 2" key="1">
    <citation type="submission" date="2018-10" db="EMBL/GenBank/DDBJ databases">
        <title>Oceanobacillus sp. YLB-02 draft genome.</title>
        <authorList>
            <person name="Yu L."/>
        </authorList>
    </citation>
    <scope>NUCLEOTIDE SEQUENCE [LARGE SCALE GENOMIC DNA]</scope>
    <source>
        <strain evidence="1 2">YLB-02</strain>
    </source>
</reference>
<dbReference type="Pfam" id="PF02515">
    <property type="entry name" value="CoA_transf_3"/>
    <property type="match status" value="1"/>
</dbReference>
<dbReference type="InterPro" id="IPR044855">
    <property type="entry name" value="CoA-Trfase_III_dom3_sf"/>
</dbReference>
<dbReference type="OrthoDB" id="9797653at2"/>
<dbReference type="AlphaFoldDB" id="A0A498DK08"/>
<keyword evidence="1" id="KW-0808">Transferase</keyword>
<dbReference type="EMBL" id="RCHR01000002">
    <property type="protein sequence ID" value="RLL46812.1"/>
    <property type="molecule type" value="Genomic_DNA"/>
</dbReference>
<dbReference type="GO" id="GO:0016740">
    <property type="term" value="F:transferase activity"/>
    <property type="evidence" value="ECO:0007669"/>
    <property type="project" value="UniProtKB-KW"/>
</dbReference>
<dbReference type="InterPro" id="IPR023606">
    <property type="entry name" value="CoA-Trfase_III_dom_1_sf"/>
</dbReference>
<dbReference type="Gene3D" id="3.40.50.10540">
    <property type="entry name" value="Crotonobetainyl-coa:carnitine coa-transferase, domain 1"/>
    <property type="match status" value="1"/>
</dbReference>
<sequence>MPLTSTRVLDLTRLLPGPYCTMILADFGAEVIKIEHPNGGDYLRDYQPKVDENSAFFHSLNRGKKSITLDLKDDQDKEAFLKLVEQADVLVESFRPGVMEKLGLDYEILRALNPRLVYCAITGFGQTGPYAEQPGHDINFISLAGLLNLMGERNSQPIIPTTQIADIGGGALPATIGILLALIARNHSGKGQLVDISMMDGVISWLQATLPNYLSTNQTPSRGEQLLDGGRACYAVYETKDKRYLSVGALEPKFWNAFCKTIGREDLTHQLEAPLNEQYRMKYEIQTIILEKTLAGWVDIFSEVEACVTPVLTYEEMIEHPQVIARQMIRTSNDLQLSHIGIPIKLSDTPGNIRGQAPRLGEHTQELLSKM</sequence>